<dbReference type="GO" id="GO:0004674">
    <property type="term" value="F:protein serine/threonine kinase activity"/>
    <property type="evidence" value="ECO:0007669"/>
    <property type="project" value="UniProtKB-KW"/>
</dbReference>
<organism evidence="27 28">
    <name type="scientific">Steinernema carpocapsae</name>
    <name type="common">Entomopathogenic nematode</name>
    <dbReference type="NCBI Taxonomy" id="34508"/>
    <lineage>
        <taxon>Eukaryota</taxon>
        <taxon>Metazoa</taxon>
        <taxon>Ecdysozoa</taxon>
        <taxon>Nematoda</taxon>
        <taxon>Chromadorea</taxon>
        <taxon>Rhabditida</taxon>
        <taxon>Tylenchina</taxon>
        <taxon>Panagrolaimomorpha</taxon>
        <taxon>Strongyloidoidea</taxon>
        <taxon>Steinernematidae</taxon>
        <taxon>Steinernema</taxon>
    </lineage>
</organism>
<keyword evidence="14" id="KW-0067">ATP-binding</keyword>
<accession>A0A4U5N461</accession>
<evidence type="ECO:0000256" key="7">
    <source>
        <dbReference type="ARBA" id="ARBA00022553"/>
    </source>
</evidence>
<evidence type="ECO:0000256" key="9">
    <source>
        <dbReference type="ARBA" id="ARBA00022679"/>
    </source>
</evidence>
<dbReference type="OrthoDB" id="3967at2759"/>
<keyword evidence="6" id="KW-0723">Serine/threonine-protein kinase</keyword>
<dbReference type="PANTHER" id="PTHR24058:SF103">
    <property type="entry name" value="SERINE_THREONINE-PROTEIN KINASE PRP4 HOMOLOG"/>
    <property type="match status" value="1"/>
</dbReference>
<gene>
    <name evidence="27" type="ORF">L596_018266</name>
</gene>
<feature type="compositionally biased region" description="Basic and acidic residues" evidence="25">
    <location>
        <begin position="74"/>
        <end position="131"/>
    </location>
</feature>
<evidence type="ECO:0000256" key="5">
    <source>
        <dbReference type="ARBA" id="ARBA00022499"/>
    </source>
</evidence>
<keyword evidence="10" id="KW-0747">Spliceosome</keyword>
<evidence type="ECO:0000256" key="1">
    <source>
        <dbReference type="ARBA" id="ARBA00004123"/>
    </source>
</evidence>
<keyword evidence="17" id="KW-0508">mRNA splicing</keyword>
<dbReference type="InterPro" id="IPR044092">
    <property type="entry name" value="STKc_PRP4"/>
</dbReference>
<dbReference type="InterPro" id="IPR000719">
    <property type="entry name" value="Prot_kinase_dom"/>
</dbReference>
<keyword evidence="8" id="KW-0507">mRNA processing</keyword>
<feature type="domain" description="Protein kinase" evidence="26">
    <location>
        <begin position="490"/>
        <end position="806"/>
    </location>
</feature>
<feature type="compositionally biased region" description="Polar residues" evidence="25">
    <location>
        <begin position="287"/>
        <end position="299"/>
    </location>
</feature>
<evidence type="ECO:0000256" key="13">
    <source>
        <dbReference type="ARBA" id="ARBA00022838"/>
    </source>
</evidence>
<dbReference type="InterPro" id="IPR050494">
    <property type="entry name" value="Ser_Thr_dual-spec_kinase"/>
</dbReference>
<dbReference type="PROSITE" id="PS00108">
    <property type="entry name" value="PROTEIN_KINASE_ST"/>
    <property type="match status" value="1"/>
</dbReference>
<dbReference type="Gene3D" id="1.10.510.10">
    <property type="entry name" value="Transferase(Phosphotransferase) domain 1"/>
    <property type="match status" value="1"/>
</dbReference>
<feature type="compositionally biased region" description="Basic residues" evidence="25">
    <location>
        <begin position="35"/>
        <end position="59"/>
    </location>
</feature>
<evidence type="ECO:0000256" key="17">
    <source>
        <dbReference type="ARBA" id="ARBA00023187"/>
    </source>
</evidence>
<evidence type="ECO:0000256" key="18">
    <source>
        <dbReference type="ARBA" id="ARBA00023242"/>
    </source>
</evidence>
<dbReference type="EMBL" id="AZBU02000005">
    <property type="protein sequence ID" value="TKR77259.1"/>
    <property type="molecule type" value="Genomic_DNA"/>
</dbReference>
<evidence type="ECO:0000256" key="14">
    <source>
        <dbReference type="ARBA" id="ARBA00022840"/>
    </source>
</evidence>
<evidence type="ECO:0000256" key="20">
    <source>
        <dbReference type="ARBA" id="ARBA00023637"/>
    </source>
</evidence>
<evidence type="ECO:0000313" key="28">
    <source>
        <dbReference type="Proteomes" id="UP000298663"/>
    </source>
</evidence>
<feature type="region of interest" description="Disordered" evidence="25">
    <location>
        <begin position="1"/>
        <end position="427"/>
    </location>
</feature>
<dbReference type="GO" id="GO:0005524">
    <property type="term" value="F:ATP binding"/>
    <property type="evidence" value="ECO:0007669"/>
    <property type="project" value="UniProtKB-KW"/>
</dbReference>
<keyword evidence="5" id="KW-1017">Isopeptide bond</keyword>
<keyword evidence="15" id="KW-0832">Ubl conjugation</keyword>
<keyword evidence="4" id="KW-0158">Chromosome</keyword>
<evidence type="ECO:0000256" key="16">
    <source>
        <dbReference type="ARBA" id="ARBA00022990"/>
    </source>
</evidence>
<keyword evidence="12" id="KW-0418">Kinase</keyword>
<keyword evidence="11" id="KW-0547">Nucleotide-binding</keyword>
<dbReference type="GO" id="GO:0045292">
    <property type="term" value="P:mRNA cis splicing, via spliceosome"/>
    <property type="evidence" value="ECO:0007669"/>
    <property type="project" value="InterPro"/>
</dbReference>
<evidence type="ECO:0000256" key="19">
    <source>
        <dbReference type="ARBA" id="ARBA00023596"/>
    </source>
</evidence>
<reference evidence="27 28" key="1">
    <citation type="journal article" date="2015" name="Genome Biol.">
        <title>Comparative genomics of Steinernema reveals deeply conserved gene regulatory networks.</title>
        <authorList>
            <person name="Dillman A.R."/>
            <person name="Macchietto M."/>
            <person name="Porter C.F."/>
            <person name="Rogers A."/>
            <person name="Williams B."/>
            <person name="Antoshechkin I."/>
            <person name="Lee M.M."/>
            <person name="Goodwin Z."/>
            <person name="Lu X."/>
            <person name="Lewis E.E."/>
            <person name="Goodrich-Blair H."/>
            <person name="Stock S.P."/>
            <person name="Adams B.J."/>
            <person name="Sternberg P.W."/>
            <person name="Mortazavi A."/>
        </authorList>
    </citation>
    <scope>NUCLEOTIDE SEQUENCE [LARGE SCALE GENOMIC DNA]</scope>
    <source>
        <strain evidence="27 28">ALL</strain>
    </source>
</reference>
<dbReference type="CDD" id="cd14135">
    <property type="entry name" value="STKc_PRP4"/>
    <property type="match status" value="1"/>
</dbReference>
<reference evidence="27 28" key="2">
    <citation type="journal article" date="2019" name="G3 (Bethesda)">
        <title>Hybrid Assembly of the Genome of the Entomopathogenic Nematode Steinernema carpocapsae Identifies the X-Chromosome.</title>
        <authorList>
            <person name="Serra L."/>
            <person name="Macchietto M."/>
            <person name="Macias-Munoz A."/>
            <person name="McGill C.J."/>
            <person name="Rodriguez I.M."/>
            <person name="Rodriguez B."/>
            <person name="Murad R."/>
            <person name="Mortazavi A."/>
        </authorList>
    </citation>
    <scope>NUCLEOTIDE SEQUENCE [LARGE SCALE GENOMIC DNA]</scope>
    <source>
        <strain evidence="27 28">ALL</strain>
    </source>
</reference>
<evidence type="ECO:0000256" key="4">
    <source>
        <dbReference type="ARBA" id="ARBA00022454"/>
    </source>
</evidence>
<keyword evidence="28" id="KW-1185">Reference proteome</keyword>
<dbReference type="AlphaFoldDB" id="A0A4U5N461"/>
<dbReference type="Proteomes" id="UP000298663">
    <property type="component" value="Unassembled WGS sequence"/>
</dbReference>
<keyword evidence="16" id="KW-0007">Acetylation</keyword>
<dbReference type="FunFam" id="1.10.510.10:FF:000078">
    <property type="entry name" value="Serine/threonine-protein kinase PRP4 homolog"/>
    <property type="match status" value="1"/>
</dbReference>
<keyword evidence="7" id="KW-0597">Phosphoprotein</keyword>
<sequence length="809" mass="94632">MDIVDEQEAREKREERKRKPSERSLTDTSEGGDKKAKKKHKKDKKEKKAKKEKKRKHSHRESFSAAEDDSISALEKKKQELVEKLKVEDKKRERRESEREHKRQIAKPEKKPESRTQDRSRERERKPSPPRDRRRHSPERHGSNRRRSIERSLERRDRRHSPERRQRRESPDRRNGRSDRVERRQSPDRRRHPSPGRLDPRDRRRSPERRRQSPRRRSRSRDGHNRRRESPKRHEKRDKDQRRRPHDSRSEAKKEKSPEPQVVWEDDEGQDEEARIAAMRKRLQEIQGKQNGDGTPSNDQNEEAKEENTEGSKEGTNSNTASSSVVHSDSEESELLDEARKLLKQGQDGVSDSDDFSSVPGSPKSGGDTPADFFSNLREKISHIHGDRKAAEEVLSRMKKDEEDRQRQKDAEEKERAEANAGKAKVPEDKKKEVVSFDMFADDEELPPEVLEQPSTIVTHQTANSSLKDNWDDHEGYYRVRIGEVIDGRYRVFGFTGAGVFGSVVRATDSLNGESRVAVKIIRNNEIMRKTGMRELELLRKLNEADDRDRYHCLRLHRHFNHHNHLCLVFEELSMNLRELLKKYGNNVGLHMKAVKSYTQQLLFALKHLKRCSILHADIKPDNILVTESKMTLKLCDFGSGSYAHEAEIAPYLVSRFYRAPEIMTGMPYSYGIDMWSVAVTLYEVYTGKIMFPGRTNNHMLKLIMDMKGRFNNKLVKKGQFKDDHFDMNCNFLYREVDKITEREKLSVQTNIKATRNLAAELIGDQDLDKDSFKKVDQFRKLLEEMTAVDPNKRISINDALKHAFVAEK</sequence>
<dbReference type="InterPro" id="IPR011009">
    <property type="entry name" value="Kinase-like_dom_sf"/>
</dbReference>
<name>A0A4U5N461_STECR</name>
<feature type="compositionally biased region" description="Basic and acidic residues" evidence="25">
    <location>
        <begin position="139"/>
        <end position="156"/>
    </location>
</feature>
<evidence type="ECO:0000256" key="12">
    <source>
        <dbReference type="ARBA" id="ARBA00022777"/>
    </source>
</evidence>
<dbReference type="Pfam" id="PF00069">
    <property type="entry name" value="Pkinase"/>
    <property type="match status" value="1"/>
</dbReference>
<feature type="compositionally biased region" description="Basic and acidic residues" evidence="25">
    <location>
        <begin position="377"/>
        <end position="418"/>
    </location>
</feature>
<comment type="subunit">
    <text evidence="22">Interacts with CLK1 C-terminus. Associates with the U5 snRNP and NCOR1 deacetylase complexes. Identified in the spliceosome C complex.</text>
</comment>
<keyword evidence="9" id="KW-0808">Transferase</keyword>
<dbReference type="InterPro" id="IPR008271">
    <property type="entry name" value="Ser/Thr_kinase_AS"/>
</dbReference>
<feature type="compositionally biased region" description="Basic and acidic residues" evidence="25">
    <location>
        <begin position="302"/>
        <end position="313"/>
    </location>
</feature>
<comment type="catalytic activity">
    <reaction evidence="23">
        <text>L-threonyl-[protein] + ATP = O-phospho-L-threonyl-[protein] + ADP + H(+)</text>
        <dbReference type="Rhea" id="RHEA:46608"/>
        <dbReference type="Rhea" id="RHEA-COMP:11060"/>
        <dbReference type="Rhea" id="RHEA-COMP:11605"/>
        <dbReference type="ChEBI" id="CHEBI:15378"/>
        <dbReference type="ChEBI" id="CHEBI:30013"/>
        <dbReference type="ChEBI" id="CHEBI:30616"/>
        <dbReference type="ChEBI" id="CHEBI:61977"/>
        <dbReference type="ChEBI" id="CHEBI:456216"/>
        <dbReference type="EC" id="2.7.11.1"/>
    </reaction>
    <physiologicalReaction direction="left-to-right" evidence="23">
        <dbReference type="Rhea" id="RHEA:46609"/>
    </physiologicalReaction>
</comment>
<proteinExistence type="inferred from homology"/>
<feature type="compositionally biased region" description="Basic and acidic residues" evidence="25">
    <location>
        <begin position="163"/>
        <end position="188"/>
    </location>
</feature>
<comment type="catalytic activity">
    <reaction evidence="24">
        <text>L-seryl-[protein] + ATP = O-phospho-L-seryl-[protein] + ADP + H(+)</text>
        <dbReference type="Rhea" id="RHEA:17989"/>
        <dbReference type="Rhea" id="RHEA-COMP:9863"/>
        <dbReference type="Rhea" id="RHEA-COMP:11604"/>
        <dbReference type="ChEBI" id="CHEBI:15378"/>
        <dbReference type="ChEBI" id="CHEBI:29999"/>
        <dbReference type="ChEBI" id="CHEBI:30616"/>
        <dbReference type="ChEBI" id="CHEBI:83421"/>
        <dbReference type="ChEBI" id="CHEBI:456216"/>
        <dbReference type="EC" id="2.7.11.1"/>
    </reaction>
    <physiologicalReaction direction="left-to-right" evidence="24">
        <dbReference type="Rhea" id="RHEA:17990"/>
    </physiologicalReaction>
</comment>
<dbReference type="PANTHER" id="PTHR24058">
    <property type="entry name" value="DUAL SPECIFICITY PROTEIN KINASE"/>
    <property type="match status" value="1"/>
</dbReference>
<evidence type="ECO:0000256" key="15">
    <source>
        <dbReference type="ARBA" id="ARBA00022843"/>
    </source>
</evidence>
<protein>
    <recommendedName>
        <fullName evidence="20">Serine/threonine-protein kinase PRP4 homolog</fullName>
        <ecNumber evidence="3">2.7.11.1</ecNumber>
    </recommendedName>
    <alternativeName>
        <fullName evidence="21">PRP4 pre-mRNA-processing factor 4 homolog</fullName>
    </alternativeName>
</protein>
<comment type="subcellular location">
    <subcellularLocation>
        <location evidence="2">Chromosome</location>
        <location evidence="2">Centromere</location>
        <location evidence="2">Kinetochore</location>
    </subcellularLocation>
    <subcellularLocation>
        <location evidence="1">Nucleus</location>
    </subcellularLocation>
</comment>
<evidence type="ECO:0000256" key="2">
    <source>
        <dbReference type="ARBA" id="ARBA00004629"/>
    </source>
</evidence>
<evidence type="ECO:0000256" key="11">
    <source>
        <dbReference type="ARBA" id="ARBA00022741"/>
    </source>
</evidence>
<dbReference type="SUPFAM" id="SSF56112">
    <property type="entry name" value="Protein kinase-like (PK-like)"/>
    <property type="match status" value="1"/>
</dbReference>
<evidence type="ECO:0000256" key="6">
    <source>
        <dbReference type="ARBA" id="ARBA00022527"/>
    </source>
</evidence>
<dbReference type="STRING" id="34508.A0A4U5N461"/>
<evidence type="ECO:0000256" key="21">
    <source>
        <dbReference type="ARBA" id="ARBA00031858"/>
    </source>
</evidence>
<evidence type="ECO:0000313" key="27">
    <source>
        <dbReference type="EMBL" id="TKR77259.1"/>
    </source>
</evidence>
<feature type="compositionally biased region" description="Low complexity" evidence="25">
    <location>
        <begin position="316"/>
        <end position="327"/>
    </location>
</feature>
<keyword evidence="18" id="KW-0539">Nucleus</keyword>
<evidence type="ECO:0000256" key="8">
    <source>
        <dbReference type="ARBA" id="ARBA00022664"/>
    </source>
</evidence>
<dbReference type="FunFam" id="3.30.200.20:FF:000123">
    <property type="entry name" value="serine/threonine-protein kinase PRP4 homolog"/>
    <property type="match status" value="1"/>
</dbReference>
<evidence type="ECO:0000259" key="26">
    <source>
        <dbReference type="PROSITE" id="PS50011"/>
    </source>
</evidence>
<evidence type="ECO:0000256" key="23">
    <source>
        <dbReference type="ARBA" id="ARBA00048659"/>
    </source>
</evidence>
<dbReference type="Gene3D" id="3.30.200.20">
    <property type="entry name" value="Phosphorylase Kinase, domain 1"/>
    <property type="match status" value="1"/>
</dbReference>
<feature type="compositionally biased region" description="Basic and acidic residues" evidence="25">
    <location>
        <begin position="237"/>
        <end position="258"/>
    </location>
</feature>
<evidence type="ECO:0000256" key="22">
    <source>
        <dbReference type="ARBA" id="ARBA00046964"/>
    </source>
</evidence>
<evidence type="ECO:0000256" key="3">
    <source>
        <dbReference type="ARBA" id="ARBA00012513"/>
    </source>
</evidence>
<dbReference type="GO" id="GO:0005681">
    <property type="term" value="C:spliceosomal complex"/>
    <property type="evidence" value="ECO:0007669"/>
    <property type="project" value="UniProtKB-KW"/>
</dbReference>
<comment type="caution">
    <text evidence="27">The sequence shown here is derived from an EMBL/GenBank/DDBJ whole genome shotgun (WGS) entry which is preliminary data.</text>
</comment>
<evidence type="ECO:0000256" key="25">
    <source>
        <dbReference type="SAM" id="MobiDB-lite"/>
    </source>
</evidence>
<feature type="compositionally biased region" description="Basic residues" evidence="25">
    <location>
        <begin position="203"/>
        <end position="236"/>
    </location>
</feature>
<dbReference type="EC" id="2.7.11.1" evidence="3"/>
<evidence type="ECO:0000256" key="24">
    <source>
        <dbReference type="ARBA" id="ARBA00048977"/>
    </source>
</evidence>
<dbReference type="PROSITE" id="PS50011">
    <property type="entry name" value="PROTEIN_KINASE_DOM"/>
    <property type="match status" value="1"/>
</dbReference>
<dbReference type="GO" id="GO:0000776">
    <property type="term" value="C:kinetochore"/>
    <property type="evidence" value="ECO:0007669"/>
    <property type="project" value="UniProtKB-KW"/>
</dbReference>
<comment type="similarity">
    <text evidence="19">Belongs to the protein kinase superfamily. CMGC Ser/Thr protein kinase family.</text>
</comment>
<dbReference type="SMART" id="SM00220">
    <property type="entry name" value="S_TKc"/>
    <property type="match status" value="1"/>
</dbReference>
<evidence type="ECO:0000256" key="10">
    <source>
        <dbReference type="ARBA" id="ARBA00022728"/>
    </source>
</evidence>
<keyword evidence="13" id="KW-0995">Kinetochore</keyword>